<feature type="region of interest" description="Disordered" evidence="1">
    <location>
        <begin position="409"/>
        <end position="880"/>
    </location>
</feature>
<feature type="compositionally biased region" description="Basic and acidic residues" evidence="1">
    <location>
        <begin position="773"/>
        <end position="842"/>
    </location>
</feature>
<comment type="caution">
    <text evidence="2">The sequence shown here is derived from an EMBL/GenBank/DDBJ whole genome shotgun (WGS) entry which is preliminary data.</text>
</comment>
<feature type="compositionally biased region" description="Acidic residues" evidence="1">
    <location>
        <begin position="760"/>
        <end position="772"/>
    </location>
</feature>
<name>A0AAE8STR5_9PEZI</name>
<evidence type="ECO:0000256" key="1">
    <source>
        <dbReference type="SAM" id="MobiDB-lite"/>
    </source>
</evidence>
<dbReference type="EMBL" id="ONZQ02000003">
    <property type="protein sequence ID" value="SPO00090.1"/>
    <property type="molecule type" value="Genomic_DNA"/>
</dbReference>
<sequence length="880" mass="96245">MASGIIMKTRPVPKPPFPPPASFGINRVPEPKPLDLEKLLGLGTDLVARAWDEVQKACGLFRHLDELARVNRSNLGNKDVVTVLTDLRRDAEVSLERGFYAFDVAMEVLWRLKGHYPPALGEPVDKEFRMRQKSYYHALGGVAGRAYLKMYELVDVTPTTGDLSAIPPGLHFDDAATVAWRRYGSRYHVAMWNYNVDATSHWRRRLVRGIQSGILPGRILPGSGPPAGAGKDLSMKDVGGEEDPYRAWVRSELDSLVASDWSSPRPLQDSSSFGKGFRGRRHFLSTIHEEDEPEENETAGLATASHLNQTRYPPPQKSPEGGRRASTRIRNKEAAAKAAADAPKTPAPGAPLLPTNRRKRAWESLGGDGDSQVPGGKRARWEQRLRFRAEEGQDMSPLTPAELARLPWNEGLLNRSEDDEFKSPEPLPRSELAEATEIVPPLRAWWRSESPNVDFGFERDAGEDDTTSAEDVSQQQPSTGSNRGSTGVSSNRNPSTPARPSNRDSSTPAHPPSGGFTSSPPEPTLPEIHAQSDTDMGQELGPETSQVPRPDWMHSSTEPSTGASQTPAPSSSHESSLEAMATQVISTSPLQPQEHPNIPPFPETPSLNPPGTNFGQQTQPSGAGHLPAHSPLVPGNRVQTPPGGTPDMSFGSIFTDSDFVPEVATPGGVVSDAPSGSGNPGRISPHTIGGKAKGASIFPQRTPKHNRPGSIFTHPRVEELGGKVATPASAVSDASSGFGGPTTRRPTGKTALPAGHDLDEGSDEGSVEDLDEVKDRVDEDMGEDVGEKEHERVQMELRQREEKEEGRRRGGRRRETREEEKKRRQEERDEAFARRLQNKEYGGDSADSADSADDDKWKTRSNNTPTKRRNKYRNQDEWVI</sequence>
<protein>
    <submittedName>
        <fullName evidence="2">Uncharacterized protein</fullName>
    </submittedName>
</protein>
<dbReference type="AlphaFoldDB" id="A0AAE8STR5"/>
<proteinExistence type="predicted"/>
<feature type="region of interest" description="Disordered" evidence="1">
    <location>
        <begin position="1"/>
        <end position="24"/>
    </location>
</feature>
<feature type="compositionally biased region" description="Polar residues" evidence="1">
    <location>
        <begin position="554"/>
        <end position="574"/>
    </location>
</feature>
<keyword evidence="3" id="KW-1185">Reference proteome</keyword>
<evidence type="ECO:0000313" key="3">
    <source>
        <dbReference type="Proteomes" id="UP001187682"/>
    </source>
</evidence>
<feature type="compositionally biased region" description="Pro residues" evidence="1">
    <location>
        <begin position="12"/>
        <end position="21"/>
    </location>
</feature>
<feature type="region of interest" description="Disordered" evidence="1">
    <location>
        <begin position="304"/>
        <end position="380"/>
    </location>
</feature>
<dbReference type="Proteomes" id="UP001187682">
    <property type="component" value="Unassembled WGS sequence"/>
</dbReference>
<feature type="compositionally biased region" description="Polar residues" evidence="1">
    <location>
        <begin position="469"/>
        <end position="508"/>
    </location>
</feature>
<organism evidence="2 3">
    <name type="scientific">Cephalotrichum gorgonifer</name>
    <dbReference type="NCBI Taxonomy" id="2041049"/>
    <lineage>
        <taxon>Eukaryota</taxon>
        <taxon>Fungi</taxon>
        <taxon>Dikarya</taxon>
        <taxon>Ascomycota</taxon>
        <taxon>Pezizomycotina</taxon>
        <taxon>Sordariomycetes</taxon>
        <taxon>Hypocreomycetidae</taxon>
        <taxon>Microascales</taxon>
        <taxon>Microascaceae</taxon>
        <taxon>Cephalotrichum</taxon>
    </lineage>
</organism>
<feature type="compositionally biased region" description="Polar residues" evidence="1">
    <location>
        <begin position="605"/>
        <end position="621"/>
    </location>
</feature>
<accession>A0AAE8STR5</accession>
<reference evidence="2" key="1">
    <citation type="submission" date="2018-03" db="EMBL/GenBank/DDBJ databases">
        <authorList>
            <person name="Guldener U."/>
        </authorList>
    </citation>
    <scope>NUCLEOTIDE SEQUENCE</scope>
</reference>
<evidence type="ECO:0000313" key="2">
    <source>
        <dbReference type="EMBL" id="SPO00090.1"/>
    </source>
</evidence>
<gene>
    <name evidence="2" type="ORF">DNG_02942</name>
</gene>